<dbReference type="EMBL" id="CDSF01000079">
    <property type="protein sequence ID" value="CEO97434.1"/>
    <property type="molecule type" value="Genomic_DNA"/>
</dbReference>
<dbReference type="SUPFAM" id="SSF48464">
    <property type="entry name" value="ENTH/VHS domain"/>
    <property type="match status" value="1"/>
</dbReference>
<feature type="region of interest" description="Disordered" evidence="5">
    <location>
        <begin position="296"/>
        <end position="450"/>
    </location>
</feature>
<dbReference type="SUPFAM" id="SSF89009">
    <property type="entry name" value="GAT-like domain"/>
    <property type="match status" value="1"/>
</dbReference>
<feature type="non-terminal residue" evidence="7">
    <location>
        <position position="1"/>
    </location>
</feature>
<feature type="compositionally biased region" description="Low complexity" evidence="5">
    <location>
        <begin position="362"/>
        <end position="380"/>
    </location>
</feature>
<feature type="compositionally biased region" description="Acidic residues" evidence="5">
    <location>
        <begin position="338"/>
        <end position="355"/>
    </location>
</feature>
<dbReference type="GO" id="GO:0035091">
    <property type="term" value="F:phosphatidylinositol binding"/>
    <property type="evidence" value="ECO:0007669"/>
    <property type="project" value="InterPro"/>
</dbReference>
<comment type="subcellular location">
    <subcellularLocation>
        <location evidence="1">Membrane</location>
        <topology evidence="1">Peripheral membrane protein</topology>
    </subcellularLocation>
</comment>
<dbReference type="InterPro" id="IPR044836">
    <property type="entry name" value="TOL_plant"/>
</dbReference>
<feature type="compositionally biased region" description="Polar residues" evidence="5">
    <location>
        <begin position="418"/>
        <end position="429"/>
    </location>
</feature>
<keyword evidence="2" id="KW-0813">Transport</keyword>
<evidence type="ECO:0000313" key="7">
    <source>
        <dbReference type="EMBL" id="CEO97434.1"/>
    </source>
</evidence>
<dbReference type="Gene3D" id="1.25.40.90">
    <property type="match status" value="1"/>
</dbReference>
<dbReference type="OrthoDB" id="2018246at2759"/>
<dbReference type="GO" id="GO:0043130">
    <property type="term" value="F:ubiquitin binding"/>
    <property type="evidence" value="ECO:0007669"/>
    <property type="project" value="InterPro"/>
</dbReference>
<dbReference type="InterPro" id="IPR004152">
    <property type="entry name" value="GAT_dom"/>
</dbReference>
<proteinExistence type="predicted"/>
<feature type="region of interest" description="Disordered" evidence="5">
    <location>
        <begin position="466"/>
        <end position="485"/>
    </location>
</feature>
<dbReference type="Gene3D" id="1.20.58.160">
    <property type="match status" value="1"/>
</dbReference>
<dbReference type="InterPro" id="IPR002014">
    <property type="entry name" value="VHS_dom"/>
</dbReference>
<reference evidence="7 8" key="1">
    <citation type="submission" date="2015-02" db="EMBL/GenBank/DDBJ databases">
        <authorList>
            <person name="Chooi Y.-H."/>
        </authorList>
    </citation>
    <scope>NUCLEOTIDE SEQUENCE [LARGE SCALE GENOMIC DNA]</scope>
    <source>
        <strain evidence="7">E3</strain>
    </source>
</reference>
<dbReference type="PANTHER" id="PTHR45898">
    <property type="entry name" value="TOM1-LIKE PROTEIN"/>
    <property type="match status" value="1"/>
</dbReference>
<gene>
    <name evidence="7" type="ORF">PBRA_000779</name>
</gene>
<dbReference type="PANTHER" id="PTHR45898:SF4">
    <property type="entry name" value="TARGET OF MYB PROTEIN 1"/>
    <property type="match status" value="1"/>
</dbReference>
<dbReference type="CDD" id="cd03561">
    <property type="entry name" value="VHS"/>
    <property type="match status" value="1"/>
</dbReference>
<dbReference type="GO" id="GO:0043328">
    <property type="term" value="P:protein transport to vacuole involved in ubiquitin-dependent protein catabolic process via the multivesicular body sorting pathway"/>
    <property type="evidence" value="ECO:0007669"/>
    <property type="project" value="InterPro"/>
</dbReference>
<organism evidence="7 8">
    <name type="scientific">Plasmodiophora brassicae</name>
    <name type="common">Clubroot disease agent</name>
    <dbReference type="NCBI Taxonomy" id="37360"/>
    <lineage>
        <taxon>Eukaryota</taxon>
        <taxon>Sar</taxon>
        <taxon>Rhizaria</taxon>
        <taxon>Endomyxa</taxon>
        <taxon>Phytomyxea</taxon>
        <taxon>Plasmodiophorida</taxon>
        <taxon>Plasmodiophoridae</taxon>
        <taxon>Plasmodiophora</taxon>
    </lineage>
</organism>
<dbReference type="GO" id="GO:0016020">
    <property type="term" value="C:membrane"/>
    <property type="evidence" value="ECO:0007669"/>
    <property type="project" value="UniProtKB-SubCell"/>
</dbReference>
<dbReference type="OMA" id="CKNMQTR"/>
<dbReference type="Proteomes" id="UP000039324">
    <property type="component" value="Unassembled WGS sequence"/>
</dbReference>
<keyword evidence="8" id="KW-1185">Reference proteome</keyword>
<evidence type="ECO:0000256" key="1">
    <source>
        <dbReference type="ARBA" id="ARBA00004170"/>
    </source>
</evidence>
<keyword evidence="4" id="KW-0472">Membrane</keyword>
<feature type="domain" description="VHS" evidence="6">
    <location>
        <begin position="33"/>
        <end position="181"/>
    </location>
</feature>
<evidence type="ECO:0000256" key="2">
    <source>
        <dbReference type="ARBA" id="ARBA00022448"/>
    </source>
</evidence>
<dbReference type="PROSITE" id="PS50179">
    <property type="entry name" value="VHS"/>
    <property type="match status" value="1"/>
</dbReference>
<dbReference type="GO" id="GO:0005737">
    <property type="term" value="C:cytoplasm"/>
    <property type="evidence" value="ECO:0007669"/>
    <property type="project" value="UniProtKB-ARBA"/>
</dbReference>
<dbReference type="SMART" id="SM00288">
    <property type="entry name" value="VHS"/>
    <property type="match status" value="1"/>
</dbReference>
<dbReference type="InterPro" id="IPR008942">
    <property type="entry name" value="ENTH_VHS"/>
</dbReference>
<dbReference type="InterPro" id="IPR038425">
    <property type="entry name" value="GAT_sf"/>
</dbReference>
<evidence type="ECO:0000256" key="4">
    <source>
        <dbReference type="ARBA" id="ARBA00023136"/>
    </source>
</evidence>
<protein>
    <recommendedName>
        <fullName evidence="6">VHS domain-containing protein</fullName>
    </recommendedName>
</protein>
<keyword evidence="3" id="KW-0653">Protein transport</keyword>
<dbReference type="Pfam" id="PF03127">
    <property type="entry name" value="GAT"/>
    <property type="match status" value="1"/>
</dbReference>
<evidence type="ECO:0000256" key="5">
    <source>
        <dbReference type="SAM" id="MobiDB-lite"/>
    </source>
</evidence>
<evidence type="ECO:0000256" key="3">
    <source>
        <dbReference type="ARBA" id="ARBA00022927"/>
    </source>
</evidence>
<accession>A0A0G4IQJ0</accession>
<evidence type="ECO:0000259" key="6">
    <source>
        <dbReference type="PROSITE" id="PS50179"/>
    </source>
</evidence>
<dbReference type="STRING" id="37360.A0A0G4IQJ0"/>
<evidence type="ECO:0000313" key="8">
    <source>
        <dbReference type="Proteomes" id="UP000039324"/>
    </source>
</evidence>
<sequence length="485" mass="53856">LNTVGVGWWTAARTAPMEDESLYLALKAKVKAASRAIMDEPDWAANLEIVDLLNENQHYIPHVARVLRKRIRHWNPNVGLLALHITEALVKNCPAFHAHVAHPDFVDVMLKELYRKKEKKTLLQHLQLQEQKVSEVSRLQRRDKILLLVESWARANKKPNDALEIYRITYEDLLRQGFTFPAPLKDEVSPVFTPAAKPRVLPETDTTGPVKDYGLQNDLATIELFMDVLNGTKPNENLTANDAVVSLKASLEASQQEIMNRIGQDPSEELMAELLIVNDEICQAMEFYEGIRSGKVKPKNKKVSQKKERPKGQRVSVFAKDPVDILGLNSTSPPPYESESEDESDDDDDENDSEAEVPQKAKQAPSSNKQSPSSNKSQPNEETSRELVLASKALAPPRSNAKSRNAQKAIMVDESNDAFKSSAQASSPSAEKDPFDVFSASAPVDANGHPLSAADALLSQLAIVPKKAPQQQQQQKSDLNVFDPV</sequence>
<dbReference type="AlphaFoldDB" id="A0A0G4IQJ0"/>
<name>A0A0G4IQJ0_PLABS</name>
<dbReference type="Pfam" id="PF00790">
    <property type="entry name" value="VHS"/>
    <property type="match status" value="1"/>
</dbReference>